<feature type="region of interest" description="Disordered" evidence="1">
    <location>
        <begin position="274"/>
        <end position="331"/>
    </location>
</feature>
<evidence type="ECO:0000256" key="1">
    <source>
        <dbReference type="SAM" id="MobiDB-lite"/>
    </source>
</evidence>
<name>A0A5B0RVP9_PUCGR</name>
<dbReference type="EMBL" id="VDEP01000136">
    <property type="protein sequence ID" value="KAA1129508.1"/>
    <property type="molecule type" value="Genomic_DNA"/>
</dbReference>
<sequence length="533" mass="59795">MEIRSKTPEEVGVGLSASMLLTCKGCALSVNKNASQLGPERRTRNGQGTRNPALSAAAAAFSPPRATPNQDLTPKRSETHLGPSQGAFAASSAATAPPQESGLWLVSRLRRLTQNKPLKTTLKHVQHITIVHLNHIRFILIFGNTPSTSALVPSRSSRRERLVLASITPGGFLDQIKLRRKELYQLQIKLKDVESKLLERTTLESTRNWNNYPSLVRNYLASSRSSIAGKVVPAVRKGNHSTLRSPQEEAHNQRQFAGSNCLCFTSDKVESLSAAKEGNEHATKGAFSSADPRTEVEPKSKTQHLTPPRNPKDNPSTISATPRRLHPKRPRRVQLLNDLSTADKEANFKTSQAVIKLPITKEIRTDDQSRLEEVIPKAAEVPTVTKTPPNKTPEVIEYDDLQRGCRRFSLLKFDPDVLNLIPTSVKEKRFMETTTLTDIQNLPHASEILIRRQILGLWEWKEGTSKAVLHEFKTPERGATISSRAYKFVGFAWKGHLGQQPPRIEELHEDISQGADTLRWYWFKDLWLLFYFD</sequence>
<gene>
    <name evidence="2" type="ORF">PGTUg99_019687</name>
</gene>
<dbReference type="Proteomes" id="UP000325313">
    <property type="component" value="Unassembled WGS sequence"/>
</dbReference>
<accession>A0A5B0RVP9</accession>
<evidence type="ECO:0000313" key="2">
    <source>
        <dbReference type="EMBL" id="KAA1129508.1"/>
    </source>
</evidence>
<organism evidence="2 3">
    <name type="scientific">Puccinia graminis f. sp. tritici</name>
    <dbReference type="NCBI Taxonomy" id="56615"/>
    <lineage>
        <taxon>Eukaryota</taxon>
        <taxon>Fungi</taxon>
        <taxon>Dikarya</taxon>
        <taxon>Basidiomycota</taxon>
        <taxon>Pucciniomycotina</taxon>
        <taxon>Pucciniomycetes</taxon>
        <taxon>Pucciniales</taxon>
        <taxon>Pucciniaceae</taxon>
        <taxon>Puccinia</taxon>
    </lineage>
</organism>
<dbReference type="AlphaFoldDB" id="A0A5B0RVP9"/>
<comment type="caution">
    <text evidence="2">The sequence shown here is derived from an EMBL/GenBank/DDBJ whole genome shotgun (WGS) entry which is preliminary data.</text>
</comment>
<protein>
    <submittedName>
        <fullName evidence="2">Uncharacterized protein</fullName>
    </submittedName>
</protein>
<proteinExistence type="predicted"/>
<evidence type="ECO:0000313" key="3">
    <source>
        <dbReference type="Proteomes" id="UP000325313"/>
    </source>
</evidence>
<feature type="compositionally biased region" description="Low complexity" evidence="1">
    <location>
        <begin position="83"/>
        <end position="95"/>
    </location>
</feature>
<feature type="region of interest" description="Disordered" evidence="1">
    <location>
        <begin position="57"/>
        <end position="95"/>
    </location>
</feature>
<reference evidence="2 3" key="1">
    <citation type="submission" date="2019-05" db="EMBL/GenBank/DDBJ databases">
        <title>Emergence of the Ug99 lineage of the wheat stem rust pathogen through somatic hybridization.</title>
        <authorList>
            <person name="Li F."/>
            <person name="Upadhyaya N.M."/>
            <person name="Sperschneider J."/>
            <person name="Matny O."/>
            <person name="Nguyen-Phuc H."/>
            <person name="Mago R."/>
            <person name="Raley C."/>
            <person name="Miller M.E."/>
            <person name="Silverstein K.A.T."/>
            <person name="Henningsen E."/>
            <person name="Hirsch C.D."/>
            <person name="Visser B."/>
            <person name="Pretorius Z.A."/>
            <person name="Steffenson B.J."/>
            <person name="Schwessinger B."/>
            <person name="Dodds P.N."/>
            <person name="Figueroa M."/>
        </authorList>
    </citation>
    <scope>NUCLEOTIDE SEQUENCE [LARGE SCALE GENOMIC DNA]</scope>
    <source>
        <strain evidence="2 3">Ug99</strain>
    </source>
</reference>
<feature type="compositionally biased region" description="Low complexity" evidence="1">
    <location>
        <begin position="57"/>
        <end position="68"/>
    </location>
</feature>